<name>A0AAW4JB31_9ACTN</name>
<dbReference type="Proteomes" id="UP000669887">
    <property type="component" value="Unassembled WGS sequence"/>
</dbReference>
<dbReference type="Pfam" id="PF01041">
    <property type="entry name" value="DegT_DnrJ_EryC1"/>
    <property type="match status" value="1"/>
</dbReference>
<evidence type="ECO:0000313" key="5">
    <source>
        <dbReference type="EMBL" id="MBO4139087.1"/>
    </source>
</evidence>
<evidence type="ECO:0000256" key="3">
    <source>
        <dbReference type="PIRSR" id="PIRSR000390-2"/>
    </source>
</evidence>
<accession>A0AAW4JB31</accession>
<dbReference type="GO" id="GO:0008483">
    <property type="term" value="F:transaminase activity"/>
    <property type="evidence" value="ECO:0007669"/>
    <property type="project" value="UniProtKB-KW"/>
</dbReference>
<keyword evidence="5" id="KW-0032">Aminotransferase</keyword>
<dbReference type="InterPro" id="IPR015421">
    <property type="entry name" value="PyrdxlP-dep_Trfase_major"/>
</dbReference>
<proteinExistence type="inferred from homology"/>
<dbReference type="GO" id="GO:0000271">
    <property type="term" value="P:polysaccharide biosynthetic process"/>
    <property type="evidence" value="ECO:0007669"/>
    <property type="project" value="TreeGrafter"/>
</dbReference>
<keyword evidence="3 4" id="KW-0663">Pyridoxal phosphate</keyword>
<organism evidence="5 6">
    <name type="scientific">Micromonospora tulbaghiae</name>
    <dbReference type="NCBI Taxonomy" id="479978"/>
    <lineage>
        <taxon>Bacteria</taxon>
        <taxon>Bacillati</taxon>
        <taxon>Actinomycetota</taxon>
        <taxon>Actinomycetes</taxon>
        <taxon>Micromonosporales</taxon>
        <taxon>Micromonosporaceae</taxon>
        <taxon>Micromonospora</taxon>
    </lineage>
</organism>
<dbReference type="InterPro" id="IPR015422">
    <property type="entry name" value="PyrdxlP-dep_Trfase_small"/>
</dbReference>
<comment type="caution">
    <text evidence="5">The sequence shown here is derived from an EMBL/GenBank/DDBJ whole genome shotgun (WGS) entry which is preliminary data.</text>
</comment>
<dbReference type="InterPro" id="IPR000653">
    <property type="entry name" value="DegT/StrS_aminotransferase"/>
</dbReference>
<evidence type="ECO:0000256" key="1">
    <source>
        <dbReference type="ARBA" id="ARBA00001933"/>
    </source>
</evidence>
<protein>
    <submittedName>
        <fullName evidence="5">DegT/DnrJ/EryC1/StrS family aminotransferase</fullName>
    </submittedName>
</protein>
<feature type="modified residue" description="N6-(pyridoxal phosphate)lysine" evidence="3">
    <location>
        <position position="191"/>
    </location>
</feature>
<comment type="similarity">
    <text evidence="4">Belongs to the DegT/DnrJ/EryC1 family.</text>
</comment>
<dbReference type="Gene3D" id="3.90.1150.10">
    <property type="entry name" value="Aspartate Aminotransferase, domain 1"/>
    <property type="match status" value="1"/>
</dbReference>
<dbReference type="EMBL" id="JAGFVQ010000003">
    <property type="protein sequence ID" value="MBO4139087.1"/>
    <property type="molecule type" value="Genomic_DNA"/>
</dbReference>
<keyword evidence="5" id="KW-0808">Transferase</keyword>
<dbReference type="InterPro" id="IPR015424">
    <property type="entry name" value="PyrdxlP-dep_Trfase"/>
</dbReference>
<feature type="active site" description="Proton acceptor" evidence="2">
    <location>
        <position position="191"/>
    </location>
</feature>
<sequence>MIPLFRSAVAADAADRVRAVLDSGYLGQGPRVAEFEAALAQRLGTDRLATVNSATSGLHLALHLLAGPPGPATVGGEVLTTPLTFPATNWPILALGLRPRWVDVDPATLNIDLTDLAAKITARTRAIMVVHWGGYPVDLDRLREVVDEAGRRTGHRPPVIEDCAHAWGSSLRGRPVGDHGNTAVFSFQAIKHLTTGDGGLVVLPDDVLCRRARRLRWLGLDRDSDESFRSSQDVTEWGYKFHLNDVAAAIGLANLDTVDARVDRHRANAAWYAGQLRGVAGLDLLERRPDRRSAEWIFTVKVDDRPGFIRRLAEAGIAASPVQRRNDLHSCVHEFRTDLPGLDAVADRMVAIPVGWWVDDDDRSRIAEVIRAGW</sequence>
<reference evidence="5" key="1">
    <citation type="submission" date="2021-03" db="EMBL/GenBank/DDBJ databases">
        <title>X isolated from Micromonospora tulbaghiae.</title>
        <authorList>
            <person name="Stennett H.L."/>
        </authorList>
    </citation>
    <scope>NUCLEOTIDE SEQUENCE</scope>
    <source>
        <strain evidence="5">28M1-20</strain>
    </source>
</reference>
<dbReference type="RefSeq" id="WP_208576412.1">
    <property type="nucleotide sequence ID" value="NZ_JAGFVQ010000003.1"/>
</dbReference>
<dbReference type="SUPFAM" id="SSF53383">
    <property type="entry name" value="PLP-dependent transferases"/>
    <property type="match status" value="1"/>
</dbReference>
<comment type="cofactor">
    <cofactor evidence="1">
        <name>pyridoxal 5'-phosphate</name>
        <dbReference type="ChEBI" id="CHEBI:597326"/>
    </cofactor>
</comment>
<dbReference type="CDD" id="cd00616">
    <property type="entry name" value="AHBA_syn"/>
    <property type="match status" value="1"/>
</dbReference>
<dbReference type="PANTHER" id="PTHR30244">
    <property type="entry name" value="TRANSAMINASE"/>
    <property type="match status" value="1"/>
</dbReference>
<dbReference type="PIRSF" id="PIRSF000390">
    <property type="entry name" value="PLP_StrS"/>
    <property type="match status" value="1"/>
</dbReference>
<evidence type="ECO:0000256" key="4">
    <source>
        <dbReference type="RuleBase" id="RU004508"/>
    </source>
</evidence>
<evidence type="ECO:0000256" key="2">
    <source>
        <dbReference type="PIRSR" id="PIRSR000390-1"/>
    </source>
</evidence>
<dbReference type="GO" id="GO:0030170">
    <property type="term" value="F:pyridoxal phosphate binding"/>
    <property type="evidence" value="ECO:0007669"/>
    <property type="project" value="TreeGrafter"/>
</dbReference>
<dbReference type="PANTHER" id="PTHR30244:SF34">
    <property type="entry name" value="DTDP-4-AMINO-4,6-DIDEOXYGALACTOSE TRANSAMINASE"/>
    <property type="match status" value="1"/>
</dbReference>
<dbReference type="Gene3D" id="3.40.640.10">
    <property type="entry name" value="Type I PLP-dependent aspartate aminotransferase-like (Major domain)"/>
    <property type="match status" value="1"/>
</dbReference>
<evidence type="ECO:0000313" key="6">
    <source>
        <dbReference type="Proteomes" id="UP000669887"/>
    </source>
</evidence>
<dbReference type="AlphaFoldDB" id="A0AAW4JB31"/>
<gene>
    <name evidence="5" type="ORF">J5U46_02810</name>
</gene>